<dbReference type="PANTHER" id="PTHR13301">
    <property type="entry name" value="X-BOX TRANSCRIPTION FACTOR-RELATED"/>
    <property type="match status" value="1"/>
</dbReference>
<proteinExistence type="inferred from homology"/>
<dbReference type="FunFam" id="3.20.10.10:FF:000003">
    <property type="entry name" value="Branched-chain-amino-acid aminotransferase"/>
    <property type="match status" value="1"/>
</dbReference>
<accession>A0A6D2KLX7</accession>
<dbReference type="InterPro" id="IPR043131">
    <property type="entry name" value="BCAT-like_N"/>
</dbReference>
<evidence type="ECO:0000256" key="10">
    <source>
        <dbReference type="ARBA" id="ARBA00023136"/>
    </source>
</evidence>
<dbReference type="InterPro" id="IPR005150">
    <property type="entry name" value="Cellulose_synth"/>
</dbReference>
<comment type="subcellular location">
    <subcellularLocation>
        <location evidence="2">Endomembrane system</location>
        <topology evidence="2">Multi-pass membrane protein</topology>
    </subcellularLocation>
</comment>
<evidence type="ECO:0000313" key="18">
    <source>
        <dbReference type="EMBL" id="CAA7054298.1"/>
    </source>
</evidence>
<evidence type="ECO:0000256" key="14">
    <source>
        <dbReference type="PIRSR" id="PIRSR605150-3"/>
    </source>
</evidence>
<evidence type="ECO:0000256" key="12">
    <source>
        <dbReference type="PIRSR" id="PIRSR605150-1"/>
    </source>
</evidence>
<evidence type="ECO:0000256" key="1">
    <source>
        <dbReference type="ARBA" id="ARBA00001933"/>
    </source>
</evidence>
<dbReference type="EMBL" id="CACVBM020001572">
    <property type="protein sequence ID" value="CAA7054298.1"/>
    <property type="molecule type" value="Genomic_DNA"/>
</dbReference>
<feature type="transmembrane region" description="Helical" evidence="17">
    <location>
        <begin position="643"/>
        <end position="664"/>
    </location>
</feature>
<feature type="active site" evidence="12">
    <location>
        <position position="415"/>
    </location>
</feature>
<evidence type="ECO:0000256" key="8">
    <source>
        <dbReference type="ARBA" id="ARBA00022898"/>
    </source>
</evidence>
<feature type="transmembrane region" description="Helical" evidence="17">
    <location>
        <begin position="610"/>
        <end position="631"/>
    </location>
</feature>
<dbReference type="SUPFAM" id="SSF56752">
    <property type="entry name" value="D-aminoacid aminotransferase-like PLP-dependent enzymes"/>
    <property type="match status" value="1"/>
</dbReference>
<dbReference type="InterPro" id="IPR001544">
    <property type="entry name" value="Aminotrans_IV"/>
</dbReference>
<evidence type="ECO:0000256" key="4">
    <source>
        <dbReference type="ARBA" id="ARBA00022576"/>
    </source>
</evidence>
<feature type="binding site" evidence="13">
    <location>
        <position position="93"/>
    </location>
    <ligand>
        <name>UDP-alpha-D-glucose</name>
        <dbReference type="ChEBI" id="CHEBI:58885"/>
    </ligand>
</feature>
<dbReference type="GO" id="GO:0016760">
    <property type="term" value="F:cellulose synthase (UDP-forming) activity"/>
    <property type="evidence" value="ECO:0007669"/>
    <property type="project" value="InterPro"/>
</dbReference>
<comment type="catalytic activity">
    <reaction evidence="16">
        <text>L-isoleucine + 2-oxoglutarate = (S)-3-methyl-2-oxopentanoate + L-glutamate</text>
        <dbReference type="Rhea" id="RHEA:24801"/>
        <dbReference type="ChEBI" id="CHEBI:16810"/>
        <dbReference type="ChEBI" id="CHEBI:29985"/>
        <dbReference type="ChEBI" id="CHEBI:35146"/>
        <dbReference type="ChEBI" id="CHEBI:58045"/>
        <dbReference type="EC" id="2.6.1.42"/>
    </reaction>
</comment>
<dbReference type="NCBIfam" id="TIGR01123">
    <property type="entry name" value="ilvE_II"/>
    <property type="match status" value="1"/>
</dbReference>
<dbReference type="FunFam" id="3.30.470.10:FF:000003">
    <property type="entry name" value="Branched-chain-amino-acid aminotransferase"/>
    <property type="match status" value="1"/>
</dbReference>
<keyword evidence="4 16" id="KW-0032">Aminotransferase</keyword>
<comment type="catalytic activity">
    <reaction evidence="16">
        <text>L-valine + 2-oxoglutarate = 3-methyl-2-oxobutanoate + L-glutamate</text>
        <dbReference type="Rhea" id="RHEA:24813"/>
        <dbReference type="ChEBI" id="CHEBI:11851"/>
        <dbReference type="ChEBI" id="CHEBI:16810"/>
        <dbReference type="ChEBI" id="CHEBI:29985"/>
        <dbReference type="ChEBI" id="CHEBI:57762"/>
        <dbReference type="EC" id="2.6.1.42"/>
    </reaction>
</comment>
<keyword evidence="8 15" id="KW-0663">Pyridoxal phosphate</keyword>
<feature type="active site" evidence="12">
    <location>
        <position position="93"/>
    </location>
</feature>
<dbReference type="NCBIfam" id="NF009897">
    <property type="entry name" value="PRK13357.1"/>
    <property type="match status" value="1"/>
</dbReference>
<dbReference type="Proteomes" id="UP000467841">
    <property type="component" value="Unassembled WGS sequence"/>
</dbReference>
<evidence type="ECO:0000256" key="17">
    <source>
        <dbReference type="SAM" id="Phobius"/>
    </source>
</evidence>
<keyword evidence="19" id="KW-1185">Reference proteome</keyword>
<evidence type="ECO:0000256" key="16">
    <source>
        <dbReference type="RuleBase" id="RU004517"/>
    </source>
</evidence>
<evidence type="ECO:0000256" key="5">
    <source>
        <dbReference type="ARBA" id="ARBA00022676"/>
    </source>
</evidence>
<dbReference type="GO" id="GO:0071555">
    <property type="term" value="P:cell wall organization"/>
    <property type="evidence" value="ECO:0007669"/>
    <property type="project" value="UniProtKB-KW"/>
</dbReference>
<dbReference type="GO" id="GO:0012505">
    <property type="term" value="C:endomembrane system"/>
    <property type="evidence" value="ECO:0007669"/>
    <property type="project" value="UniProtKB-SubCell"/>
</dbReference>
<evidence type="ECO:0000256" key="2">
    <source>
        <dbReference type="ARBA" id="ARBA00004127"/>
    </source>
</evidence>
<dbReference type="GO" id="GO:0008652">
    <property type="term" value="P:amino acid biosynthetic process"/>
    <property type="evidence" value="ECO:0007669"/>
    <property type="project" value="UniProtKB-KW"/>
</dbReference>
<dbReference type="InterPro" id="IPR036038">
    <property type="entry name" value="Aminotransferase-like"/>
</dbReference>
<evidence type="ECO:0000256" key="7">
    <source>
        <dbReference type="ARBA" id="ARBA00022692"/>
    </source>
</evidence>
<gene>
    <name evidence="18" type="ORF">MERR_LOCUS41534</name>
</gene>
<dbReference type="Pfam" id="PF03552">
    <property type="entry name" value="Cellulose_synt"/>
    <property type="match status" value="1"/>
</dbReference>
<comment type="similarity">
    <text evidence="3 16">Belongs to the class-IV pyridoxal-phosphate-dependent aminotransferase family.</text>
</comment>
<feature type="transmembrane region" description="Helical" evidence="17">
    <location>
        <begin position="485"/>
        <end position="510"/>
    </location>
</feature>
<dbReference type="InterPro" id="IPR005786">
    <property type="entry name" value="B_amino_transII"/>
</dbReference>
<comment type="cofactor">
    <cofactor evidence="1 15">
        <name>pyridoxal 5'-phosphate</name>
        <dbReference type="ChEBI" id="CHEBI:597326"/>
    </cofactor>
</comment>
<sequence>MNQNDIAWVMAFLCESCFSFMWLLVTNVTWSPAEHKPYPDRLDERVHDLPSLDMFVSTADPVREPPIIVVNTVLSLLAVNYPPNKLACYVSDDGCSPLTYFSLKEAFKFAKIWVPFCKKYNVGVRAPFKYFLSPVVSSEDSEFSNDWNMMKREYENLSQKVEDATGDSHWFDADDDFEAFSNTKPTDHSTIVKVIWENKGGVGNEQEVPPFVYISREKQPSYVHHYKAGAMNFLVRVSGLMTNAPYMLDVDCDMYATDADAVRKAMCIFLEESMNPNHCAFVQYVCDSKAEGFNLLQSFLERGVAGIQGSVYTGSGCFHTRRVMYGLYPDDVEDNGSLSSVATRKLSAEKTLAEMFGISKELVKSAARALQRKANPQNNFTNSIEAATEVGNIHYEYQTSWGKTIGWLYDSILEDVNTCIAIHSRGWTSSLISSDPPSFKGCMPPIGPEAMLQKQRFSTGALEIFFNKQSPLIGMFQQKIRLRQWLVYLSITMSSLGSLPMLFYCLLPAYCLLHDSTLFPKGLWLGINLTFVGMHCIYTLWKFMRPGLSVDFWYPSFCGSLFSIFDITLKLLGISKTVFVVTKKTVPATKLGSKDGPPQRGDDSQVDDTLYLLPATFILLVNVAALADYLVGQQLWSHSDQRGGSGLAEASGCTFVAMLFLPVLKGRVLAAPKARDRRFKPLSLSLSLSLSLLHSMAPSAQSPLLTSEGDEKYANVKWEELGFALTPTDYMYVAKCKQGESFSQGKVVPYGDISVSPCSPILNYGQGLFEGLKAYRTEDNRIRVFRPEQNALRMQNGADRLCMTPPSVEQFVEAVKQTVLANKKWIPPPGKGALYIRPLLIGSGAVLGVAPAPEFTFLIYTSPVGNYHKVSSGLNLKVDDKYHRAHSGGTGGVKSCTNYSPVVKSLLEAKSLGFSDVLFLDSATGRNIEEVSTCNIFILKGNIVSTPPTSGTILPGITRKSIIELARDLGYQVQECDVSVEELLEAEEVFCTGTAVVVKAVETVTFHDNKVKYRTGEEALSTKLYSMLTSIQIGLVEDTKGWMVEIDR</sequence>
<dbReference type="Gene3D" id="3.20.10.10">
    <property type="entry name" value="D-amino Acid Aminotransferase, subunit A, domain 2"/>
    <property type="match status" value="1"/>
</dbReference>
<dbReference type="GO" id="GO:0009082">
    <property type="term" value="P:branched-chain amino acid biosynthetic process"/>
    <property type="evidence" value="ECO:0007669"/>
    <property type="project" value="UniProtKB-KW"/>
</dbReference>
<dbReference type="GO" id="GO:0016020">
    <property type="term" value="C:membrane"/>
    <property type="evidence" value="ECO:0007669"/>
    <property type="project" value="InterPro"/>
</dbReference>
<dbReference type="AlphaFoldDB" id="A0A6D2KLX7"/>
<dbReference type="CDD" id="cd01557">
    <property type="entry name" value="BCAT_beta_family"/>
    <property type="match status" value="1"/>
</dbReference>
<keyword evidence="6 16" id="KW-0808">Transferase</keyword>
<dbReference type="GO" id="GO:0004084">
    <property type="term" value="F:branched-chain-amino-acid transaminase activity"/>
    <property type="evidence" value="ECO:0007669"/>
    <property type="project" value="UniProtKB-EC"/>
</dbReference>
<dbReference type="Pfam" id="PF01063">
    <property type="entry name" value="Aminotran_4"/>
    <property type="match status" value="1"/>
</dbReference>
<keyword evidence="16" id="KW-0028">Amino-acid biosynthesis</keyword>
<feature type="transmembrane region" description="Helical" evidence="17">
    <location>
        <begin position="522"/>
        <end position="541"/>
    </location>
</feature>
<evidence type="ECO:0000256" key="11">
    <source>
        <dbReference type="ARBA" id="ARBA00023316"/>
    </source>
</evidence>
<evidence type="ECO:0000313" key="19">
    <source>
        <dbReference type="Proteomes" id="UP000467841"/>
    </source>
</evidence>
<keyword evidence="7 17" id="KW-0812">Transmembrane</keyword>
<dbReference type="Gene3D" id="3.90.550.10">
    <property type="entry name" value="Spore Coat Polysaccharide Biosynthesis Protein SpsA, Chain A"/>
    <property type="match status" value="1"/>
</dbReference>
<evidence type="ECO:0000256" key="6">
    <source>
        <dbReference type="ARBA" id="ARBA00022679"/>
    </source>
</evidence>
<organism evidence="18 19">
    <name type="scientific">Microthlaspi erraticum</name>
    <dbReference type="NCBI Taxonomy" id="1685480"/>
    <lineage>
        <taxon>Eukaryota</taxon>
        <taxon>Viridiplantae</taxon>
        <taxon>Streptophyta</taxon>
        <taxon>Embryophyta</taxon>
        <taxon>Tracheophyta</taxon>
        <taxon>Spermatophyta</taxon>
        <taxon>Magnoliopsida</taxon>
        <taxon>eudicotyledons</taxon>
        <taxon>Gunneridae</taxon>
        <taxon>Pentapetalae</taxon>
        <taxon>rosids</taxon>
        <taxon>malvids</taxon>
        <taxon>Brassicales</taxon>
        <taxon>Brassicaceae</taxon>
        <taxon>Coluteocarpeae</taxon>
        <taxon>Microthlaspi</taxon>
    </lineage>
</organism>
<dbReference type="GO" id="GO:0005737">
    <property type="term" value="C:cytoplasm"/>
    <property type="evidence" value="ECO:0007669"/>
    <property type="project" value="UniProtKB-ARBA"/>
</dbReference>
<protein>
    <recommendedName>
        <fullName evidence="16">Branched-chain-amino-acid aminotransferase</fullName>
        <ecNumber evidence="16">2.6.1.42</ecNumber>
    </recommendedName>
</protein>
<comment type="catalytic activity">
    <reaction evidence="16">
        <text>L-leucine + 2-oxoglutarate = 4-methyl-2-oxopentanoate + L-glutamate</text>
        <dbReference type="Rhea" id="RHEA:18321"/>
        <dbReference type="ChEBI" id="CHEBI:16810"/>
        <dbReference type="ChEBI" id="CHEBI:17865"/>
        <dbReference type="ChEBI" id="CHEBI:29985"/>
        <dbReference type="ChEBI" id="CHEBI:57427"/>
        <dbReference type="EC" id="2.6.1.42"/>
    </reaction>
</comment>
<dbReference type="InterPro" id="IPR043132">
    <property type="entry name" value="BCAT-like_C"/>
</dbReference>
<dbReference type="InterPro" id="IPR029044">
    <property type="entry name" value="Nucleotide-diphossugar_trans"/>
</dbReference>
<keyword evidence="9 17" id="KW-1133">Transmembrane helix</keyword>
<comment type="caution">
    <text evidence="18">The sequence shown here is derived from an EMBL/GenBank/DDBJ whole genome shotgun (WGS) entry which is preliminary data.</text>
</comment>
<keyword evidence="11" id="KW-0961">Cell wall biogenesis/degradation</keyword>
<name>A0A6D2KLX7_9BRAS</name>
<dbReference type="EC" id="2.6.1.42" evidence="16"/>
<evidence type="ECO:0000256" key="3">
    <source>
        <dbReference type="ARBA" id="ARBA00009320"/>
    </source>
</evidence>
<feature type="binding site" evidence="13">
    <location>
        <position position="64"/>
    </location>
    <ligand>
        <name>UDP-alpha-D-glucose</name>
        <dbReference type="ChEBI" id="CHEBI:58885"/>
    </ligand>
</feature>
<dbReference type="InterPro" id="IPR018300">
    <property type="entry name" value="Aminotrans_IV_CS"/>
</dbReference>
<evidence type="ECO:0000256" key="15">
    <source>
        <dbReference type="RuleBase" id="RU004516"/>
    </source>
</evidence>
<dbReference type="PROSITE" id="PS00770">
    <property type="entry name" value="AA_TRANSFER_CLASS_4"/>
    <property type="match status" value="1"/>
</dbReference>
<keyword evidence="5" id="KW-0328">Glycosyltransferase</keyword>
<evidence type="ECO:0000256" key="13">
    <source>
        <dbReference type="PIRSR" id="PIRSR605150-2"/>
    </source>
</evidence>
<feature type="transmembrane region" description="Helical" evidence="17">
    <location>
        <begin position="553"/>
        <end position="574"/>
    </location>
</feature>
<evidence type="ECO:0000256" key="9">
    <source>
        <dbReference type="ARBA" id="ARBA00022989"/>
    </source>
</evidence>
<dbReference type="Gene3D" id="3.30.470.10">
    <property type="match status" value="1"/>
</dbReference>
<keyword evidence="16" id="KW-0100">Branched-chain amino acid biosynthesis</keyword>
<dbReference type="InterPro" id="IPR033939">
    <property type="entry name" value="BCAT_family"/>
</dbReference>
<feature type="binding site" evidence="13">
    <location>
        <position position="57"/>
    </location>
    <ligand>
        <name>UDP-alpha-D-glucose</name>
        <dbReference type="ChEBI" id="CHEBI:58885"/>
    </ligand>
</feature>
<feature type="binding site" evidence="14">
    <location>
        <position position="251"/>
    </location>
    <ligand>
        <name>Mn(2+)</name>
        <dbReference type="ChEBI" id="CHEBI:29035"/>
    </ligand>
</feature>
<dbReference type="OrthoDB" id="72851at2759"/>
<dbReference type="GO" id="GO:0030244">
    <property type="term" value="P:cellulose biosynthetic process"/>
    <property type="evidence" value="ECO:0007669"/>
    <property type="project" value="InterPro"/>
</dbReference>
<reference evidence="18" key="1">
    <citation type="submission" date="2020-01" db="EMBL/GenBank/DDBJ databases">
        <authorList>
            <person name="Mishra B."/>
        </authorList>
    </citation>
    <scope>NUCLEOTIDE SEQUENCE [LARGE SCALE GENOMIC DNA]</scope>
</reference>
<keyword evidence="10 17" id="KW-0472">Membrane</keyword>
<feature type="binding site" evidence="14">
    <location>
        <position position="227"/>
    </location>
    <ligand>
        <name>Mn(2+)</name>
        <dbReference type="ChEBI" id="CHEBI:29035"/>
    </ligand>
</feature>